<dbReference type="Gene3D" id="3.20.20.450">
    <property type="entry name" value="EAL domain"/>
    <property type="match status" value="1"/>
</dbReference>
<comment type="caution">
    <text evidence="2">The sequence shown here is derived from an EMBL/GenBank/DDBJ whole genome shotgun (WGS) entry which is preliminary data.</text>
</comment>
<keyword evidence="3" id="KW-1185">Reference proteome</keyword>
<dbReference type="InterPro" id="IPR035919">
    <property type="entry name" value="EAL_sf"/>
</dbReference>
<sequence length="49" mass="5341">MKLDRVVVQHVDHDETSQAVVESLVTIGHTTGALVGAEYLETDEGIETF</sequence>
<dbReference type="PROSITE" id="PS50883">
    <property type="entry name" value="EAL"/>
    <property type="match status" value="1"/>
</dbReference>
<accession>A0A7Y0L8W8</accession>
<name>A0A7Y0L8W8_9FIRM</name>
<gene>
    <name evidence="2" type="ORF">HIJ39_22010</name>
</gene>
<evidence type="ECO:0000259" key="1">
    <source>
        <dbReference type="PROSITE" id="PS50883"/>
    </source>
</evidence>
<dbReference type="SUPFAM" id="SSF141868">
    <property type="entry name" value="EAL domain-like"/>
    <property type="match status" value="1"/>
</dbReference>
<evidence type="ECO:0000313" key="3">
    <source>
        <dbReference type="Proteomes" id="UP000533476"/>
    </source>
</evidence>
<dbReference type="AlphaFoldDB" id="A0A7Y0L8W8"/>
<organism evidence="2 3">
    <name type="scientific">Sulfobacillus harzensis</name>
    <dbReference type="NCBI Taxonomy" id="2729629"/>
    <lineage>
        <taxon>Bacteria</taxon>
        <taxon>Bacillati</taxon>
        <taxon>Bacillota</taxon>
        <taxon>Clostridia</taxon>
        <taxon>Eubacteriales</taxon>
        <taxon>Clostridiales Family XVII. Incertae Sedis</taxon>
        <taxon>Sulfobacillus</taxon>
    </lineage>
</organism>
<dbReference type="EMBL" id="JABBVZ010000190">
    <property type="protein sequence ID" value="NMP24986.1"/>
    <property type="molecule type" value="Genomic_DNA"/>
</dbReference>
<dbReference type="RefSeq" id="WP_169103188.1">
    <property type="nucleotide sequence ID" value="NZ_JABBVZ010000190.1"/>
</dbReference>
<reference evidence="2 3" key="1">
    <citation type="submission" date="2020-04" db="EMBL/GenBank/DDBJ databases">
        <authorList>
            <person name="Zhang R."/>
            <person name="Schippers A."/>
        </authorList>
    </citation>
    <scope>NUCLEOTIDE SEQUENCE [LARGE SCALE GENOMIC DNA]</scope>
    <source>
        <strain evidence="2 3">DSM 109850</strain>
    </source>
</reference>
<dbReference type="InterPro" id="IPR001633">
    <property type="entry name" value="EAL_dom"/>
</dbReference>
<proteinExistence type="predicted"/>
<dbReference type="Proteomes" id="UP000533476">
    <property type="component" value="Unassembled WGS sequence"/>
</dbReference>
<evidence type="ECO:0000313" key="2">
    <source>
        <dbReference type="EMBL" id="NMP24986.1"/>
    </source>
</evidence>
<protein>
    <submittedName>
        <fullName evidence="2">EAL domain-containing protein</fullName>
    </submittedName>
</protein>
<feature type="domain" description="EAL" evidence="1">
    <location>
        <begin position="1"/>
        <end position="49"/>
    </location>
</feature>